<dbReference type="OrthoDB" id="149847at2"/>
<proteinExistence type="predicted"/>
<dbReference type="InterPro" id="IPR003748">
    <property type="entry name" value="DUF169"/>
</dbReference>
<dbReference type="EMBL" id="QYUK01000011">
    <property type="protein sequence ID" value="RJF88624.1"/>
    <property type="molecule type" value="Genomic_DNA"/>
</dbReference>
<reference evidence="1 2" key="1">
    <citation type="submission" date="2018-09" db="EMBL/GenBank/DDBJ databases">
        <authorList>
            <person name="Zhu H."/>
        </authorList>
    </citation>
    <scope>NUCLEOTIDE SEQUENCE [LARGE SCALE GENOMIC DNA]</scope>
    <source>
        <strain evidence="1 2">K1W22B-8</strain>
    </source>
</reference>
<name>A0A418WF39_9PROT</name>
<evidence type="ECO:0000313" key="1">
    <source>
        <dbReference type="EMBL" id="RJF88624.1"/>
    </source>
</evidence>
<organism evidence="1 2">
    <name type="scientific">Oleomonas cavernae</name>
    <dbReference type="NCBI Taxonomy" id="2320859"/>
    <lineage>
        <taxon>Bacteria</taxon>
        <taxon>Pseudomonadati</taxon>
        <taxon>Pseudomonadota</taxon>
        <taxon>Alphaproteobacteria</taxon>
        <taxon>Acetobacterales</taxon>
        <taxon>Acetobacteraceae</taxon>
        <taxon>Oleomonas</taxon>
    </lineage>
</organism>
<evidence type="ECO:0000313" key="2">
    <source>
        <dbReference type="Proteomes" id="UP000284605"/>
    </source>
</evidence>
<gene>
    <name evidence="1" type="ORF">D3874_17840</name>
</gene>
<dbReference type="PANTHER" id="PTHR37954">
    <property type="entry name" value="BLL4979 PROTEIN"/>
    <property type="match status" value="1"/>
</dbReference>
<keyword evidence="2" id="KW-1185">Reference proteome</keyword>
<sequence length="228" mass="23441">MSRIAALSQDLAELLGLEHPPVGVSLSKTLVTMPAAAVAAQPAGCCFWAPAETLKLQTTPHDHAHCSVGSFTHGLISLHAAASAQDTAALVASGWVTAADLESTPSLPFAPATITYEPLAQAEAPDVVLIRLTPLSLMTLQAACPRLSLVAKPQCQIVPRAFGGRVSVSPGCAVSRVRADLPAGELTCALPASMLASIVDRLRRTTGADRAVAAYAAADRASFTAEQA</sequence>
<evidence type="ECO:0008006" key="3">
    <source>
        <dbReference type="Google" id="ProtNLM"/>
    </source>
</evidence>
<accession>A0A418WF39</accession>
<dbReference type="RefSeq" id="WP_119779257.1">
    <property type="nucleotide sequence ID" value="NZ_QYUK01000011.1"/>
</dbReference>
<comment type="caution">
    <text evidence="1">The sequence shown here is derived from an EMBL/GenBank/DDBJ whole genome shotgun (WGS) entry which is preliminary data.</text>
</comment>
<dbReference type="Proteomes" id="UP000284605">
    <property type="component" value="Unassembled WGS sequence"/>
</dbReference>
<dbReference type="PANTHER" id="PTHR37954:SF3">
    <property type="entry name" value="DUF169 DOMAIN-CONTAINING PROTEIN"/>
    <property type="match status" value="1"/>
</dbReference>
<protein>
    <recommendedName>
        <fullName evidence="3">DUF169 domain-containing protein</fullName>
    </recommendedName>
</protein>
<dbReference type="AlphaFoldDB" id="A0A418WF39"/>
<dbReference type="Pfam" id="PF02596">
    <property type="entry name" value="DUF169"/>
    <property type="match status" value="1"/>
</dbReference>